<proteinExistence type="predicted"/>
<evidence type="ECO:0000259" key="2">
    <source>
        <dbReference type="PROSITE" id="PS50110"/>
    </source>
</evidence>
<sequence>MDSLLLVDSSHIVRKVGRHLFNDFGFMVFEATSVCEAREFCEKELLPNYLVIDESMEGVLEFIAHVRQMPLGTDVFVYYLLMEVDFEKMIAGARAGANSFLLKPFNRETLRFAMRELPQMQKSKDENQFLDAI</sequence>
<dbReference type="Pfam" id="PF00072">
    <property type="entry name" value="Response_reg"/>
    <property type="match status" value="1"/>
</dbReference>
<organism evidence="3 4">
    <name type="scientific">Candidatus Liberibacter asiaticus str. gxpsy</name>
    <dbReference type="NCBI Taxonomy" id="1174529"/>
    <lineage>
        <taxon>Bacteria</taxon>
        <taxon>Pseudomonadati</taxon>
        <taxon>Pseudomonadota</taxon>
        <taxon>Alphaproteobacteria</taxon>
        <taxon>Hyphomicrobiales</taxon>
        <taxon>Rhizobiaceae</taxon>
        <taxon>Liberibacter</taxon>
    </lineage>
</organism>
<dbReference type="InterPro" id="IPR001789">
    <property type="entry name" value="Sig_transdc_resp-reg_receiver"/>
</dbReference>
<dbReference type="SUPFAM" id="SSF52172">
    <property type="entry name" value="CheY-like"/>
    <property type="match status" value="1"/>
</dbReference>
<evidence type="ECO:0000313" key="4">
    <source>
        <dbReference type="Proteomes" id="UP000011820"/>
    </source>
</evidence>
<dbReference type="GeneID" id="93077128"/>
<evidence type="ECO:0000256" key="1">
    <source>
        <dbReference type="PROSITE-ProRule" id="PRU00169"/>
    </source>
</evidence>
<reference evidence="3 4" key="1">
    <citation type="journal article" date="2013" name="Genome Announc.">
        <title>Complete Genome Sequence of a Chinese Strain of 'Candidatus Liberibacter asiaticus'.</title>
        <authorList>
            <person name="Lin H."/>
            <person name="Han C.S."/>
            <person name="Liu B."/>
            <person name="Lou B."/>
            <person name="Bai X."/>
            <person name="Deng C."/>
            <person name="Civerolo E.L."/>
            <person name="Gupta G."/>
        </authorList>
    </citation>
    <scope>NUCLEOTIDE SEQUENCE [LARGE SCALE GENOMIC DNA]</scope>
    <source>
        <strain evidence="4">gxpsy</strain>
    </source>
</reference>
<dbReference type="SMART" id="SM00448">
    <property type="entry name" value="REC"/>
    <property type="match status" value="1"/>
</dbReference>
<feature type="modified residue" description="4-aspartylphosphate" evidence="1">
    <location>
        <position position="53"/>
    </location>
</feature>
<gene>
    <name evidence="3" type="ORF">WSI_03780</name>
</gene>
<protein>
    <submittedName>
        <fullName evidence="3">Two-component response regulator protein</fullName>
    </submittedName>
</protein>
<dbReference type="EMBL" id="CP004005">
    <property type="protein sequence ID" value="AGH17126.1"/>
    <property type="molecule type" value="Genomic_DNA"/>
</dbReference>
<dbReference type="InterPro" id="IPR011006">
    <property type="entry name" value="CheY-like_superfamily"/>
</dbReference>
<dbReference type="Gene3D" id="3.40.50.2300">
    <property type="match status" value="1"/>
</dbReference>
<keyword evidence="1" id="KW-0597">Phosphoprotein</keyword>
<dbReference type="Proteomes" id="UP000011820">
    <property type="component" value="Chromosome"/>
</dbReference>
<dbReference type="RefSeq" id="WP_015452721.1">
    <property type="nucleotide sequence ID" value="NC_020549.1"/>
</dbReference>
<evidence type="ECO:0000313" key="3">
    <source>
        <dbReference type="EMBL" id="AGH17126.1"/>
    </source>
</evidence>
<keyword evidence="4" id="KW-1185">Reference proteome</keyword>
<accession>A0ABM5NFS6</accession>
<name>A0ABM5NFS6_LIBAS</name>
<dbReference type="PROSITE" id="PS50110">
    <property type="entry name" value="RESPONSE_REGULATORY"/>
    <property type="match status" value="1"/>
</dbReference>
<feature type="domain" description="Response regulatory" evidence="2">
    <location>
        <begin position="3"/>
        <end position="118"/>
    </location>
</feature>